<feature type="compositionally biased region" description="Low complexity" evidence="1">
    <location>
        <begin position="53"/>
        <end position="82"/>
    </location>
</feature>
<evidence type="ECO:0000256" key="1">
    <source>
        <dbReference type="SAM" id="MobiDB-lite"/>
    </source>
</evidence>
<gene>
    <name evidence="2" type="ORF">UHOR_14652</name>
</gene>
<dbReference type="Proteomes" id="UP000006174">
    <property type="component" value="Unassembled WGS sequence"/>
</dbReference>
<dbReference type="AlphaFoldDB" id="I2FVB0"/>
<name>I2FVB0_USTHO</name>
<feature type="region of interest" description="Disordered" evidence="1">
    <location>
        <begin position="38"/>
        <end position="111"/>
    </location>
</feature>
<feature type="compositionally biased region" description="Polar residues" evidence="1">
    <location>
        <begin position="84"/>
        <end position="102"/>
    </location>
</feature>
<dbReference type="EMBL" id="CAGI01000158">
    <property type="protein sequence ID" value="CCF50853.1"/>
    <property type="molecule type" value="Genomic_DNA"/>
</dbReference>
<sequence>MLSLPTPCCSFALTHTVLVSLNTFSFRNGFHCVPLASTRAKTSDAQDKKAQAPEKTAAAAQPDVPAAEEVTAAPTAVEPEATNKLATEQVTATSGDVTSAHGTPTDPAVDLSGELYSKDAATTSAPAQGAVDAPKKKRGFRAAWGAIRELLK</sequence>
<accession>I2FVB0</accession>
<feature type="region of interest" description="Disordered" evidence="1">
    <location>
        <begin position="119"/>
        <end position="138"/>
    </location>
</feature>
<reference evidence="2 3" key="1">
    <citation type="journal article" date="2012" name="Plant Cell">
        <title>Genome comparison of barley and maize smut fungi reveals targeted loss of RNA silencing components and species-specific presence of transposable elements.</title>
        <authorList>
            <person name="Laurie J.D."/>
            <person name="Ali S."/>
            <person name="Linning R."/>
            <person name="Mannhaupt G."/>
            <person name="Wong P."/>
            <person name="Gueldener U."/>
            <person name="Muensterkoetter M."/>
            <person name="Moore R."/>
            <person name="Kahmann R."/>
            <person name="Bakkeren G."/>
            <person name="Schirawski J."/>
        </authorList>
    </citation>
    <scope>NUCLEOTIDE SEQUENCE [LARGE SCALE GENOMIC DNA]</scope>
    <source>
        <strain evidence="3">Uh4875-4</strain>
    </source>
</reference>
<evidence type="ECO:0000313" key="3">
    <source>
        <dbReference type="Proteomes" id="UP000006174"/>
    </source>
</evidence>
<dbReference type="HOGENOM" id="CLU_1723685_0_0_1"/>
<feature type="compositionally biased region" description="Basic and acidic residues" evidence="1">
    <location>
        <begin position="41"/>
        <end position="52"/>
    </location>
</feature>
<evidence type="ECO:0000313" key="2">
    <source>
        <dbReference type="EMBL" id="CCF50853.1"/>
    </source>
</evidence>
<proteinExistence type="predicted"/>
<keyword evidence="3" id="KW-1185">Reference proteome</keyword>
<organism evidence="2 3">
    <name type="scientific">Ustilago hordei</name>
    <name type="common">Barley covered smut fungus</name>
    <dbReference type="NCBI Taxonomy" id="120017"/>
    <lineage>
        <taxon>Eukaryota</taxon>
        <taxon>Fungi</taxon>
        <taxon>Dikarya</taxon>
        <taxon>Basidiomycota</taxon>
        <taxon>Ustilaginomycotina</taxon>
        <taxon>Ustilaginomycetes</taxon>
        <taxon>Ustilaginales</taxon>
        <taxon>Ustilaginaceae</taxon>
        <taxon>Ustilago</taxon>
    </lineage>
</organism>
<comment type="caution">
    <text evidence="2">The sequence shown here is derived from an EMBL/GenBank/DDBJ whole genome shotgun (WGS) entry which is preliminary data.</text>
</comment>
<protein>
    <submittedName>
        <fullName evidence="2">Uncharacterized protein</fullName>
    </submittedName>
</protein>